<evidence type="ECO:0000313" key="1">
    <source>
        <dbReference type="EMBL" id="KAI9899644.1"/>
    </source>
</evidence>
<keyword evidence="2" id="KW-1185">Reference proteome</keyword>
<proteinExistence type="predicted"/>
<accession>A0ACC0V169</accession>
<sequence length="302" mass="32332">MSSIQKVALIGKGTLGSLVLQQLVEHAFSVTVLTRNRTRLGQTPPGVDVTEVDYASVDSLVAALKGHDAVVCTVSVAGMGEQKTMIDASILAGVRRFIPADYGSISSDPAAHWLPTHAPLVGVKQHLAEKVQSGELEYSILATGPWLDYFIRTPAIMDMNSRTANLVDGGTHPFSTSTVSSVSRAIVGVLQNPESTKNRIVYVNDIVTTQAKLIELGKKHTPGQDWTEVAVDSDSVLQGAQDKMARGERFDMSDGIKTLAAAMLSGKYNSRYDQVDNELFGMDLMTEDKLEAIVAAAVGKTA</sequence>
<dbReference type="EMBL" id="CM047944">
    <property type="protein sequence ID" value="KAI9899644.1"/>
    <property type="molecule type" value="Genomic_DNA"/>
</dbReference>
<name>A0ACC0V169_9HYPO</name>
<evidence type="ECO:0000313" key="2">
    <source>
        <dbReference type="Proteomes" id="UP001163324"/>
    </source>
</evidence>
<protein>
    <submittedName>
        <fullName evidence="1">Uncharacterized protein</fullName>
    </submittedName>
</protein>
<gene>
    <name evidence="1" type="ORF">N3K66_006105</name>
</gene>
<organism evidence="1 2">
    <name type="scientific">Trichothecium roseum</name>
    <dbReference type="NCBI Taxonomy" id="47278"/>
    <lineage>
        <taxon>Eukaryota</taxon>
        <taxon>Fungi</taxon>
        <taxon>Dikarya</taxon>
        <taxon>Ascomycota</taxon>
        <taxon>Pezizomycotina</taxon>
        <taxon>Sordariomycetes</taxon>
        <taxon>Hypocreomycetidae</taxon>
        <taxon>Hypocreales</taxon>
        <taxon>Hypocreales incertae sedis</taxon>
        <taxon>Trichothecium</taxon>
    </lineage>
</organism>
<reference evidence="1" key="1">
    <citation type="submission" date="2022-10" db="EMBL/GenBank/DDBJ databases">
        <title>Complete Genome of Trichothecium roseum strain YXFP-22015, a Plant Pathogen Isolated from Citrus.</title>
        <authorList>
            <person name="Wang Y."/>
            <person name="Zhu L."/>
        </authorList>
    </citation>
    <scope>NUCLEOTIDE SEQUENCE</scope>
    <source>
        <strain evidence="1">YXFP-22015</strain>
    </source>
</reference>
<dbReference type="Proteomes" id="UP001163324">
    <property type="component" value="Chromosome 5"/>
</dbReference>
<comment type="caution">
    <text evidence="1">The sequence shown here is derived from an EMBL/GenBank/DDBJ whole genome shotgun (WGS) entry which is preliminary data.</text>
</comment>